<dbReference type="eggNOG" id="KOG1056">
    <property type="taxonomic scope" value="Eukaryota"/>
</dbReference>
<evidence type="ECO:0000313" key="16">
    <source>
        <dbReference type="Proteomes" id="UP000018468"/>
    </source>
</evidence>
<dbReference type="Ensembl" id="ENSLOCT00000003461.1">
    <property type="protein sequence ID" value="ENSLOCP00000003454.1"/>
    <property type="gene ID" value="ENSLOCG00000002932.1"/>
</dbReference>
<keyword evidence="11" id="KW-0807">Transducer</keyword>
<dbReference type="Gene3D" id="2.10.50.30">
    <property type="entry name" value="GPCR, family 3, nine cysteines domain"/>
    <property type="match status" value="1"/>
</dbReference>
<dbReference type="FunFam" id="2.10.50.30:FF:000002">
    <property type="entry name" value="Vomeronasal 2 receptor, h1"/>
    <property type="match status" value="1"/>
</dbReference>
<evidence type="ECO:0000256" key="11">
    <source>
        <dbReference type="ARBA" id="ARBA00023224"/>
    </source>
</evidence>
<protein>
    <submittedName>
        <fullName evidence="15">Olfactory receptor C family, u1</fullName>
    </submittedName>
</protein>
<dbReference type="Pfam" id="PF00003">
    <property type="entry name" value="7tm_3"/>
    <property type="match status" value="1"/>
</dbReference>
<keyword evidence="3" id="KW-1003">Cell membrane</keyword>
<dbReference type="HOGENOM" id="CLU_005389_5_1_1"/>
<evidence type="ECO:0000256" key="2">
    <source>
        <dbReference type="ARBA" id="ARBA00007242"/>
    </source>
</evidence>
<dbReference type="PRINTS" id="PR00592">
    <property type="entry name" value="CASENSINGR"/>
</dbReference>
<feature type="transmembrane region" description="Helical" evidence="12">
    <location>
        <begin position="601"/>
        <end position="626"/>
    </location>
</feature>
<dbReference type="GeneTree" id="ENSGT00940000166814"/>
<feature type="chain" id="PRO_5004865572" evidence="13">
    <location>
        <begin position="27"/>
        <end position="868"/>
    </location>
</feature>
<evidence type="ECO:0000256" key="3">
    <source>
        <dbReference type="ARBA" id="ARBA00022475"/>
    </source>
</evidence>
<feature type="transmembrane region" description="Helical" evidence="12">
    <location>
        <begin position="716"/>
        <end position="740"/>
    </location>
</feature>
<dbReference type="EMBL" id="AHAT01022610">
    <property type="status" value="NOT_ANNOTATED_CDS"/>
    <property type="molecule type" value="Genomic_DNA"/>
</dbReference>
<dbReference type="CDD" id="cd15283">
    <property type="entry name" value="7tmC_V2R_pheromone"/>
    <property type="match status" value="1"/>
</dbReference>
<dbReference type="GO" id="GO:0004930">
    <property type="term" value="F:G protein-coupled receptor activity"/>
    <property type="evidence" value="ECO:0000318"/>
    <property type="project" value="GO_Central"/>
</dbReference>
<feature type="domain" description="G-protein coupled receptors family 3 profile" evidence="14">
    <location>
        <begin position="601"/>
        <end position="865"/>
    </location>
</feature>
<evidence type="ECO:0000256" key="6">
    <source>
        <dbReference type="ARBA" id="ARBA00022989"/>
    </source>
</evidence>
<proteinExistence type="inferred from homology"/>
<dbReference type="PANTHER" id="PTHR24061:SF579">
    <property type="entry name" value="OLFACTORY RECEPTOR C FAMILY, U1"/>
    <property type="match status" value="1"/>
</dbReference>
<dbReference type="AlphaFoldDB" id="W5M4Z6"/>
<evidence type="ECO:0000256" key="8">
    <source>
        <dbReference type="ARBA" id="ARBA00023136"/>
    </source>
</evidence>
<accession>W5M4Z6</accession>
<dbReference type="SUPFAM" id="SSF53822">
    <property type="entry name" value="Periplasmic binding protein-like I"/>
    <property type="match status" value="1"/>
</dbReference>
<dbReference type="Pfam" id="PF07562">
    <property type="entry name" value="NCD3G"/>
    <property type="match status" value="1"/>
</dbReference>
<dbReference type="InterPro" id="IPR000337">
    <property type="entry name" value="GPCR_3"/>
</dbReference>
<feature type="transmembrane region" description="Helical" evidence="12">
    <location>
        <begin position="827"/>
        <end position="850"/>
    </location>
</feature>
<sequence length="868" mass="96365">SPVTAIAEMTIAALLTVVIQVSETNGSCKLQKDFDIPVLEKNGDILIGGLFPLHFIAPEPSLLYISQPHYSKCNGFDYRAFRWVQTMIFAIEEINKNGTLLPGVSLGYKIADSCDNVHDGLRGALTLVNGNDEAVLSPKCNKSFPVSAIIGLASSSPTRAVAHTIGPFGVPLISYFATCACLTNKREFPTFLRTVPSDLFQVRGLVQLVTHFKWTWVGAVATDDDYGQYGLQSFAEQLKEHGGCLSFYKTIPKTYSAEKIRQIVETIKSSTAKVIIVFTTEGKFSELLKEVIRQNVTGRQWVASEAWVTATLLSTTEFQETLGGTIGFAFRSAQIPGLRDFLWRIRPSPSPESVFVNMFWEKLFDCKLNFPGVKTNYLAPNSHICTGSEDFRATNNIYSDVSQLRVSYNVYKAVYGIAHALHELLECKHKGEALGNRACKAVFPFEHRQLLNYLKKVDFINQFGERVNFDENGEPVPLYDIINWQKDDSGNIRFVKVGSFDASTPKGTQLNINEKDIMWYDGQEQVPRSVCSKSCPPGTRKAIRVGEPLCCFDCLPCAEGEISYESDSTECTKCPPDHWSDKDRTMCEPRAIEFLSFQDTLGIILVILTFVGVSVTLATVVIFYNCRSTPLVRANNSELSFLLLIALALCFLCSLLFIGKPSVWSCMARQAAFAISFVLCISCILVKTIVVLVAFRATLPGSNAIKRFGPLQQRAIIFLCTVVQAVLCALWLIVAPPFPFKNTSYQGGKIILECKDGSTLAFYLVLGYIGLLSCVCFVLAFLGRKLPGTFNEAKFITFSMFIFFAVWISFIPAYQSSPGKYTVAVEIFAILSSSFGLLICIFAPKCYIILLRPEKNTKKSITCSKIKK</sequence>
<organism evidence="15 16">
    <name type="scientific">Lepisosteus oculatus</name>
    <name type="common">Spotted gar</name>
    <dbReference type="NCBI Taxonomy" id="7918"/>
    <lineage>
        <taxon>Eukaryota</taxon>
        <taxon>Metazoa</taxon>
        <taxon>Chordata</taxon>
        <taxon>Craniata</taxon>
        <taxon>Vertebrata</taxon>
        <taxon>Euteleostomi</taxon>
        <taxon>Actinopterygii</taxon>
        <taxon>Neopterygii</taxon>
        <taxon>Holostei</taxon>
        <taxon>Semionotiformes</taxon>
        <taxon>Lepisosteidae</taxon>
        <taxon>Lepisosteus</taxon>
    </lineage>
</organism>
<evidence type="ECO:0000256" key="4">
    <source>
        <dbReference type="ARBA" id="ARBA00022692"/>
    </source>
</evidence>
<dbReference type="Pfam" id="PF01094">
    <property type="entry name" value="ANF_receptor"/>
    <property type="match status" value="1"/>
</dbReference>
<keyword evidence="6 12" id="KW-1133">Transmembrane helix</keyword>
<keyword evidence="7" id="KW-0297">G-protein coupled receptor</keyword>
<dbReference type="InterPro" id="IPR017979">
    <property type="entry name" value="GPCR_3_CS"/>
</dbReference>
<keyword evidence="16" id="KW-1185">Reference proteome</keyword>
<dbReference type="InterPro" id="IPR017978">
    <property type="entry name" value="GPCR_3_C"/>
</dbReference>
<dbReference type="GO" id="GO:0005886">
    <property type="term" value="C:plasma membrane"/>
    <property type="evidence" value="ECO:0000318"/>
    <property type="project" value="GO_Central"/>
</dbReference>
<dbReference type="STRING" id="7918.ENSLOCP00000003454"/>
<dbReference type="CDD" id="cd06364">
    <property type="entry name" value="PBP1_CaSR"/>
    <property type="match status" value="1"/>
</dbReference>
<dbReference type="Gene3D" id="3.40.50.2300">
    <property type="match status" value="2"/>
</dbReference>
<evidence type="ECO:0000256" key="1">
    <source>
        <dbReference type="ARBA" id="ARBA00004651"/>
    </source>
</evidence>
<dbReference type="InterPro" id="IPR028082">
    <property type="entry name" value="Peripla_BP_I"/>
</dbReference>
<dbReference type="InterPro" id="IPR001828">
    <property type="entry name" value="ANF_lig-bd_rcpt"/>
</dbReference>
<dbReference type="InterPro" id="IPR000068">
    <property type="entry name" value="GPCR_3_Ca_sens_rcpt-rel"/>
</dbReference>
<keyword evidence="8 12" id="KW-0472">Membrane</keyword>
<dbReference type="InParanoid" id="W5M4Z6"/>
<dbReference type="Proteomes" id="UP000018468">
    <property type="component" value="Linkage group LG14"/>
</dbReference>
<evidence type="ECO:0000259" key="14">
    <source>
        <dbReference type="PROSITE" id="PS50259"/>
    </source>
</evidence>
<dbReference type="PROSITE" id="PS50259">
    <property type="entry name" value="G_PROTEIN_RECEP_F3_4"/>
    <property type="match status" value="1"/>
</dbReference>
<reference evidence="16" key="1">
    <citation type="submission" date="2011-12" db="EMBL/GenBank/DDBJ databases">
        <title>The Draft Genome of Lepisosteus oculatus.</title>
        <authorList>
            <consortium name="The Broad Institute Genome Assembly &amp; Analysis Group"/>
            <consortium name="Computational R&amp;D Group"/>
            <consortium name="and Sequencing Platform"/>
            <person name="Di Palma F."/>
            <person name="Alfoldi J."/>
            <person name="Johnson J."/>
            <person name="Berlin A."/>
            <person name="Gnerre S."/>
            <person name="Jaffe D."/>
            <person name="MacCallum I."/>
            <person name="Young S."/>
            <person name="Walker B.J."/>
            <person name="Lander E.S."/>
            <person name="Lindblad-Toh K."/>
        </authorList>
    </citation>
    <scope>NUCLEOTIDE SEQUENCE [LARGE SCALE GENOMIC DNA]</scope>
</reference>
<comment type="subcellular location">
    <subcellularLocation>
        <location evidence="1">Cell membrane</location>
        <topology evidence="1">Multi-pass membrane protein</topology>
    </subcellularLocation>
</comment>
<reference evidence="15" key="2">
    <citation type="submission" date="2025-08" db="UniProtKB">
        <authorList>
            <consortium name="Ensembl"/>
        </authorList>
    </citation>
    <scope>IDENTIFICATION</scope>
</reference>
<feature type="signal peptide" evidence="13">
    <location>
        <begin position="1"/>
        <end position="26"/>
    </location>
</feature>
<evidence type="ECO:0000313" key="15">
    <source>
        <dbReference type="Ensembl" id="ENSLOCP00000003454.1"/>
    </source>
</evidence>
<evidence type="ECO:0000256" key="12">
    <source>
        <dbReference type="SAM" id="Phobius"/>
    </source>
</evidence>
<evidence type="ECO:0000256" key="9">
    <source>
        <dbReference type="ARBA" id="ARBA00023170"/>
    </source>
</evidence>
<dbReference type="PANTHER" id="PTHR24061">
    <property type="entry name" value="CALCIUM-SENSING RECEPTOR-RELATED"/>
    <property type="match status" value="1"/>
</dbReference>
<reference evidence="15" key="3">
    <citation type="submission" date="2025-09" db="UniProtKB">
        <authorList>
            <consortium name="Ensembl"/>
        </authorList>
    </citation>
    <scope>IDENTIFICATION</scope>
</reference>
<dbReference type="PROSITE" id="PS00981">
    <property type="entry name" value="G_PROTEIN_RECEP_F3_3"/>
    <property type="match status" value="1"/>
</dbReference>
<feature type="transmembrane region" description="Helical" evidence="12">
    <location>
        <begin position="638"/>
        <end position="659"/>
    </location>
</feature>
<dbReference type="PRINTS" id="PR00248">
    <property type="entry name" value="GPCRMGR"/>
</dbReference>
<dbReference type="InterPro" id="IPR038550">
    <property type="entry name" value="GPCR_3_9-Cys_sf"/>
</dbReference>
<keyword evidence="9" id="KW-0675">Receptor</keyword>
<name>W5M4Z6_LEPOC</name>
<keyword evidence="5 13" id="KW-0732">Signal</keyword>
<dbReference type="OMA" id="RTMIFCT"/>
<evidence type="ECO:0000256" key="13">
    <source>
        <dbReference type="SAM" id="SignalP"/>
    </source>
</evidence>
<evidence type="ECO:0000256" key="7">
    <source>
        <dbReference type="ARBA" id="ARBA00023040"/>
    </source>
</evidence>
<keyword evidence="4 12" id="KW-0812">Transmembrane</keyword>
<feature type="transmembrane region" description="Helical" evidence="12">
    <location>
        <begin position="795"/>
        <end position="815"/>
    </location>
</feature>
<feature type="transmembrane region" description="Helical" evidence="12">
    <location>
        <begin position="760"/>
        <end position="783"/>
    </location>
</feature>
<evidence type="ECO:0000256" key="10">
    <source>
        <dbReference type="ARBA" id="ARBA00023180"/>
    </source>
</evidence>
<evidence type="ECO:0000256" key="5">
    <source>
        <dbReference type="ARBA" id="ARBA00022729"/>
    </source>
</evidence>
<dbReference type="FunFam" id="3.40.50.2300:FF:000016">
    <property type="entry name" value="Taste 1 receptor member 2"/>
    <property type="match status" value="1"/>
</dbReference>
<comment type="similarity">
    <text evidence="2">Belongs to the G-protein coupled receptor 3 family.</text>
</comment>
<feature type="transmembrane region" description="Helical" evidence="12">
    <location>
        <begin position="671"/>
        <end position="695"/>
    </location>
</feature>
<dbReference type="InterPro" id="IPR011500">
    <property type="entry name" value="GPCR_3_9-Cys_dom"/>
</dbReference>
<keyword evidence="10" id="KW-0325">Glycoprotein</keyword>